<feature type="compositionally biased region" description="Basic and acidic residues" evidence="1">
    <location>
        <begin position="1"/>
        <end position="10"/>
    </location>
</feature>
<dbReference type="EMBL" id="JBHSBB010000007">
    <property type="protein sequence ID" value="MFC4031383.1"/>
    <property type="molecule type" value="Genomic_DNA"/>
</dbReference>
<gene>
    <name evidence="2" type="ORF">ACFO3J_07825</name>
</gene>
<protein>
    <submittedName>
        <fullName evidence="2">Uncharacterized protein</fullName>
    </submittedName>
</protein>
<feature type="region of interest" description="Disordered" evidence="1">
    <location>
        <begin position="1"/>
        <end position="20"/>
    </location>
</feature>
<feature type="compositionally biased region" description="Gly residues" evidence="1">
    <location>
        <begin position="337"/>
        <end position="346"/>
    </location>
</feature>
<comment type="caution">
    <text evidence="2">The sequence shown here is derived from an EMBL/GenBank/DDBJ whole genome shotgun (WGS) entry which is preliminary data.</text>
</comment>
<name>A0ABV8HH18_9ACTN</name>
<proteinExistence type="predicted"/>
<reference evidence="3" key="1">
    <citation type="journal article" date="2019" name="Int. J. Syst. Evol. Microbiol.">
        <title>The Global Catalogue of Microorganisms (GCM) 10K type strain sequencing project: providing services to taxonomists for standard genome sequencing and annotation.</title>
        <authorList>
            <consortium name="The Broad Institute Genomics Platform"/>
            <consortium name="The Broad Institute Genome Sequencing Center for Infectious Disease"/>
            <person name="Wu L."/>
            <person name="Ma J."/>
        </authorList>
    </citation>
    <scope>NUCLEOTIDE SEQUENCE [LARGE SCALE GENOMIC DNA]</scope>
    <source>
        <strain evidence="3">CGMCC 4.7237</strain>
    </source>
</reference>
<keyword evidence="3" id="KW-1185">Reference proteome</keyword>
<dbReference type="Proteomes" id="UP001595765">
    <property type="component" value="Unassembled WGS sequence"/>
</dbReference>
<feature type="region of interest" description="Disordered" evidence="1">
    <location>
        <begin position="130"/>
        <end position="201"/>
    </location>
</feature>
<feature type="compositionally biased region" description="Basic and acidic residues" evidence="1">
    <location>
        <begin position="240"/>
        <end position="254"/>
    </location>
</feature>
<evidence type="ECO:0000313" key="3">
    <source>
        <dbReference type="Proteomes" id="UP001595765"/>
    </source>
</evidence>
<sequence length="346" mass="35502">MDKAAERSRTTPEGPWPAPERVERLLDGARAAPGAAGESRLAELLRALTAAAAADRVDPVRERAALSAFRTARGPRGADARPVRRTGRGFAQPAWPARALAGGLAAVCALGVVTIAAGAGALPGPFRAGGVQHAGPSAPVTGERSPSPGPDRTHESAPDGGRGPRTPLSGAPAPSVPSGAPDPRALCQRYAHALLPGGRPDAALTDRLRRVAGGRDRVTAYCRRFQGGHPAPTAGSRVGPGKDRGTDRKAERNTDGTAKANTDPKSERVPGREPERGGANRDVPRRDTAKGRAEGRADADRPAAAADPPDRSGTPVPDRSPACRRGCETTWEPPGGSPGRGGDPAE</sequence>
<accession>A0ABV8HH18</accession>
<feature type="compositionally biased region" description="Basic and acidic residues" evidence="1">
    <location>
        <begin position="262"/>
        <end position="301"/>
    </location>
</feature>
<organism evidence="2 3">
    <name type="scientific">Streptomyces polygonati</name>
    <dbReference type="NCBI Taxonomy" id="1617087"/>
    <lineage>
        <taxon>Bacteria</taxon>
        <taxon>Bacillati</taxon>
        <taxon>Actinomycetota</taxon>
        <taxon>Actinomycetes</taxon>
        <taxon>Kitasatosporales</taxon>
        <taxon>Streptomycetaceae</taxon>
        <taxon>Streptomyces</taxon>
    </lineage>
</organism>
<feature type="region of interest" description="Disordered" evidence="1">
    <location>
        <begin position="223"/>
        <end position="346"/>
    </location>
</feature>
<evidence type="ECO:0000256" key="1">
    <source>
        <dbReference type="SAM" id="MobiDB-lite"/>
    </source>
</evidence>
<dbReference type="RefSeq" id="WP_386427474.1">
    <property type="nucleotide sequence ID" value="NZ_JBHSBB010000007.1"/>
</dbReference>
<evidence type="ECO:0000313" key="2">
    <source>
        <dbReference type="EMBL" id="MFC4031383.1"/>
    </source>
</evidence>
<feature type="compositionally biased region" description="Low complexity" evidence="1">
    <location>
        <begin position="167"/>
        <end position="183"/>
    </location>
</feature>